<dbReference type="PROSITE" id="PS51257">
    <property type="entry name" value="PROKAR_LIPOPROTEIN"/>
    <property type="match status" value="1"/>
</dbReference>
<feature type="region of interest" description="Disordered" evidence="1">
    <location>
        <begin position="20"/>
        <end position="50"/>
    </location>
</feature>
<evidence type="ECO:0000256" key="1">
    <source>
        <dbReference type="SAM" id="MobiDB-lite"/>
    </source>
</evidence>
<evidence type="ECO:0000313" key="3">
    <source>
        <dbReference type="EMBL" id="TXG90625.1"/>
    </source>
</evidence>
<evidence type="ECO:0000313" key="4">
    <source>
        <dbReference type="Proteomes" id="UP000471120"/>
    </source>
</evidence>
<keyword evidence="2" id="KW-0732">Signal</keyword>
<accession>A0A6P2CDJ5</accession>
<dbReference type="RefSeq" id="WP_010837292.1">
    <property type="nucleotide sequence ID" value="NZ_QRCM01000001.1"/>
</dbReference>
<sequence length="134" mass="13227">MKKTLAVTAVLCSFALTACGGSDSTSDAESDAPETSSAAEPTTMPELGSDAVTFDTSAAGVTTAVNGVEADTASASYTEACADATAWLGSADEKSAEAYLAQLQHDPESAWHDATPESQAATIAAAEAAAAGSC</sequence>
<name>A0A6P2CDJ5_9NOCA</name>
<dbReference type="Pfam" id="PF17301">
    <property type="entry name" value="LpqV"/>
    <property type="match status" value="1"/>
</dbReference>
<dbReference type="InterPro" id="IPR020377">
    <property type="entry name" value="Uncharacterised_LpqV"/>
</dbReference>
<dbReference type="EMBL" id="QRCM01000001">
    <property type="protein sequence ID" value="TXG90625.1"/>
    <property type="molecule type" value="Genomic_DNA"/>
</dbReference>
<protein>
    <submittedName>
        <fullName evidence="3">Uncharacterized protein</fullName>
    </submittedName>
</protein>
<feature type="signal peptide" evidence="2">
    <location>
        <begin position="1"/>
        <end position="18"/>
    </location>
</feature>
<dbReference type="Proteomes" id="UP000471120">
    <property type="component" value="Unassembled WGS sequence"/>
</dbReference>
<comment type="caution">
    <text evidence="3">The sequence shown here is derived from an EMBL/GenBank/DDBJ whole genome shotgun (WGS) entry which is preliminary data.</text>
</comment>
<gene>
    <name evidence="3" type="ORF">DW322_10885</name>
</gene>
<reference evidence="3 4" key="1">
    <citation type="submission" date="2018-07" db="EMBL/GenBank/DDBJ databases">
        <title>Genome sequence of Rhodococcus rhodnii ATCC 35071 from Rhodnius prolixus.</title>
        <authorList>
            <person name="Patel V."/>
            <person name="Vogel K.J."/>
        </authorList>
    </citation>
    <scope>NUCLEOTIDE SEQUENCE [LARGE SCALE GENOMIC DNA]</scope>
    <source>
        <strain evidence="3 4">ATCC 35071</strain>
    </source>
</reference>
<dbReference type="AlphaFoldDB" id="A0A6P2CDJ5"/>
<proteinExistence type="predicted"/>
<feature type="chain" id="PRO_5038722113" evidence="2">
    <location>
        <begin position="19"/>
        <end position="134"/>
    </location>
</feature>
<organism evidence="3 4">
    <name type="scientific">Rhodococcus rhodnii</name>
    <dbReference type="NCBI Taxonomy" id="38312"/>
    <lineage>
        <taxon>Bacteria</taxon>
        <taxon>Bacillati</taxon>
        <taxon>Actinomycetota</taxon>
        <taxon>Actinomycetes</taxon>
        <taxon>Mycobacteriales</taxon>
        <taxon>Nocardiaceae</taxon>
        <taxon>Rhodococcus</taxon>
    </lineage>
</organism>
<evidence type="ECO:0000256" key="2">
    <source>
        <dbReference type="SAM" id="SignalP"/>
    </source>
</evidence>